<evidence type="ECO:0000313" key="2">
    <source>
        <dbReference type="EMBL" id="QDH90094.1"/>
    </source>
</evidence>
<reference evidence="1" key="1">
    <citation type="submission" date="2019-05" db="EMBL/GenBank/DDBJ databases">
        <title>Metatranscriptomic reconstruction reveals RNA viruses with the potential to shape carbon cycling in soil.</title>
        <authorList>
            <person name="Starr E.P."/>
            <person name="Nuccio E."/>
            <person name="Pett-Ridge J."/>
            <person name="Banfield J.F."/>
            <person name="Firestone M.K."/>
        </authorList>
    </citation>
    <scope>NUCLEOTIDE SEQUENCE</scope>
    <source>
        <strain evidence="2">H3_Bulk_42_scaffold_7981</strain>
        <strain evidence="1">H3_Bulk_Litter_16_2721</strain>
    </source>
</reference>
<dbReference type="EMBL" id="MN034264">
    <property type="protein sequence ID" value="QDH88673.1"/>
    <property type="molecule type" value="Genomic_RNA"/>
</dbReference>
<accession>A0A514D4Y5</accession>
<organism evidence="1">
    <name type="scientific">Leviviridae sp</name>
    <dbReference type="NCBI Taxonomy" id="2027243"/>
    <lineage>
        <taxon>Viruses</taxon>
        <taxon>Riboviria</taxon>
        <taxon>Orthornavirae</taxon>
        <taxon>Lenarviricota</taxon>
        <taxon>Leviviricetes</taxon>
        <taxon>Norzivirales</taxon>
        <taxon>Fiersviridae</taxon>
    </lineage>
</organism>
<evidence type="ECO:0008006" key="3">
    <source>
        <dbReference type="Google" id="ProtNLM"/>
    </source>
</evidence>
<sequence length="54" mass="6112">MVKTVPPKSQLDGIGALLKVMLKQGDQPFVDRQHLERQGRPSVVDIKLRWASPF</sequence>
<name>A0A514D4Y5_9VIRU</name>
<protein>
    <recommendedName>
        <fullName evidence="3">RNA-directed RNA polymerase</fullName>
    </recommendedName>
</protein>
<proteinExistence type="predicted"/>
<gene>
    <name evidence="2" type="ORF">H3Bulk427981_000002</name>
    <name evidence="1" type="ORF">H3BulkLitter162721_000002</name>
</gene>
<evidence type="ECO:0000313" key="1">
    <source>
        <dbReference type="EMBL" id="QDH88673.1"/>
    </source>
</evidence>
<dbReference type="EMBL" id="MN035257">
    <property type="protein sequence ID" value="QDH90094.1"/>
    <property type="molecule type" value="Genomic_RNA"/>
</dbReference>